<evidence type="ECO:0000256" key="1">
    <source>
        <dbReference type="SAM" id="Phobius"/>
    </source>
</evidence>
<accession>R7UNW9</accession>
<feature type="transmembrane region" description="Helical" evidence="1">
    <location>
        <begin position="108"/>
        <end position="134"/>
    </location>
</feature>
<dbReference type="AlphaFoldDB" id="R7UNW9"/>
<keyword evidence="2" id="KW-0732">Signal</keyword>
<dbReference type="EnsemblMetazoa" id="CapteT209894">
    <property type="protein sequence ID" value="CapteP209894"/>
    <property type="gene ID" value="CapteG209894"/>
</dbReference>
<sequence length="156" mass="17639">MVFLVLSIPGLPTANAQCFCEEPGKIEYCDDIVEICNPCNFICEDADKWETVEECRSFCPEWRKTEEFDSLVANSQEMSTFGTHLMNKTVAKVTDSTEIQEPTEDKSLLVIAPIIVMSSICVLGAGITLIFSYYSEYSHQKPHKEPRDSHYVLKTV</sequence>
<organism evidence="3">
    <name type="scientific">Capitella teleta</name>
    <name type="common">Polychaete worm</name>
    <dbReference type="NCBI Taxonomy" id="283909"/>
    <lineage>
        <taxon>Eukaryota</taxon>
        <taxon>Metazoa</taxon>
        <taxon>Spiralia</taxon>
        <taxon>Lophotrochozoa</taxon>
        <taxon>Annelida</taxon>
        <taxon>Polychaeta</taxon>
        <taxon>Sedentaria</taxon>
        <taxon>Scolecida</taxon>
        <taxon>Capitellidae</taxon>
        <taxon>Capitella</taxon>
    </lineage>
</organism>
<evidence type="ECO:0008006" key="6">
    <source>
        <dbReference type="Google" id="ProtNLM"/>
    </source>
</evidence>
<dbReference type="Proteomes" id="UP000014760">
    <property type="component" value="Unassembled WGS sequence"/>
</dbReference>
<reference evidence="3 5" key="2">
    <citation type="journal article" date="2013" name="Nature">
        <title>Insights into bilaterian evolution from three spiralian genomes.</title>
        <authorList>
            <person name="Simakov O."/>
            <person name="Marletaz F."/>
            <person name="Cho S.J."/>
            <person name="Edsinger-Gonzales E."/>
            <person name="Havlak P."/>
            <person name="Hellsten U."/>
            <person name="Kuo D.H."/>
            <person name="Larsson T."/>
            <person name="Lv J."/>
            <person name="Arendt D."/>
            <person name="Savage R."/>
            <person name="Osoegawa K."/>
            <person name="de Jong P."/>
            <person name="Grimwood J."/>
            <person name="Chapman J.A."/>
            <person name="Shapiro H."/>
            <person name="Aerts A."/>
            <person name="Otillar R.P."/>
            <person name="Terry A.Y."/>
            <person name="Boore J.L."/>
            <person name="Grigoriev I.V."/>
            <person name="Lindberg D.R."/>
            <person name="Seaver E.C."/>
            <person name="Weisblat D.A."/>
            <person name="Putnam N.H."/>
            <person name="Rokhsar D.S."/>
        </authorList>
    </citation>
    <scope>NUCLEOTIDE SEQUENCE</scope>
    <source>
        <strain evidence="3 5">I ESC-2004</strain>
    </source>
</reference>
<feature type="chain" id="PRO_5008788185" description="TNFR-Cys domain-containing protein" evidence="2">
    <location>
        <begin position="17"/>
        <end position="156"/>
    </location>
</feature>
<keyword evidence="1" id="KW-0812">Transmembrane</keyword>
<keyword evidence="5" id="KW-1185">Reference proteome</keyword>
<keyword evidence="1" id="KW-0472">Membrane</keyword>
<evidence type="ECO:0000313" key="5">
    <source>
        <dbReference type="Proteomes" id="UP000014760"/>
    </source>
</evidence>
<evidence type="ECO:0000313" key="4">
    <source>
        <dbReference type="EnsemblMetazoa" id="CapteP209894"/>
    </source>
</evidence>
<gene>
    <name evidence="3" type="ORF">CAPTEDRAFT_209894</name>
</gene>
<reference evidence="4" key="3">
    <citation type="submission" date="2015-06" db="UniProtKB">
        <authorList>
            <consortium name="EnsemblMetazoa"/>
        </authorList>
    </citation>
    <scope>IDENTIFICATION</scope>
</reference>
<dbReference type="EMBL" id="KB299519">
    <property type="protein sequence ID" value="ELU07920.1"/>
    <property type="molecule type" value="Genomic_DNA"/>
</dbReference>
<evidence type="ECO:0000313" key="3">
    <source>
        <dbReference type="EMBL" id="ELU07920.1"/>
    </source>
</evidence>
<evidence type="ECO:0000256" key="2">
    <source>
        <dbReference type="SAM" id="SignalP"/>
    </source>
</evidence>
<reference evidence="5" key="1">
    <citation type="submission" date="2012-12" db="EMBL/GenBank/DDBJ databases">
        <authorList>
            <person name="Hellsten U."/>
            <person name="Grimwood J."/>
            <person name="Chapman J.A."/>
            <person name="Shapiro H."/>
            <person name="Aerts A."/>
            <person name="Otillar R.P."/>
            <person name="Terry A.Y."/>
            <person name="Boore J.L."/>
            <person name="Simakov O."/>
            <person name="Marletaz F."/>
            <person name="Cho S.-J."/>
            <person name="Edsinger-Gonzales E."/>
            <person name="Havlak P."/>
            <person name="Kuo D.-H."/>
            <person name="Larsson T."/>
            <person name="Lv J."/>
            <person name="Arendt D."/>
            <person name="Savage R."/>
            <person name="Osoegawa K."/>
            <person name="de Jong P."/>
            <person name="Lindberg D.R."/>
            <person name="Seaver E.C."/>
            <person name="Weisblat D.A."/>
            <person name="Putnam N.H."/>
            <person name="Grigoriev I.V."/>
            <person name="Rokhsar D.S."/>
        </authorList>
    </citation>
    <scope>NUCLEOTIDE SEQUENCE</scope>
    <source>
        <strain evidence="5">I ESC-2004</strain>
    </source>
</reference>
<name>R7UNW9_CAPTE</name>
<proteinExistence type="predicted"/>
<feature type="signal peptide" evidence="2">
    <location>
        <begin position="1"/>
        <end position="16"/>
    </location>
</feature>
<dbReference type="EMBL" id="AMQN01006919">
    <property type="status" value="NOT_ANNOTATED_CDS"/>
    <property type="molecule type" value="Genomic_DNA"/>
</dbReference>
<protein>
    <recommendedName>
        <fullName evidence="6">TNFR-Cys domain-containing protein</fullName>
    </recommendedName>
</protein>
<dbReference type="HOGENOM" id="CLU_1688395_0_0_1"/>
<keyword evidence="1" id="KW-1133">Transmembrane helix</keyword>